<keyword evidence="2" id="KW-0540">Nuclease</keyword>
<dbReference type="GO" id="GO:0005829">
    <property type="term" value="C:cytosol"/>
    <property type="evidence" value="ECO:0007669"/>
    <property type="project" value="TreeGrafter"/>
</dbReference>
<dbReference type="AlphaFoldDB" id="A0A8A3S4F4"/>
<evidence type="ECO:0000313" key="5">
    <source>
        <dbReference type="EMBL" id="QSZ66749.1"/>
    </source>
</evidence>
<organism evidence="5 6">
    <name type="scientific">Methanofollis aquaemaris</name>
    <dbReference type="NCBI Taxonomy" id="126734"/>
    <lineage>
        <taxon>Archaea</taxon>
        <taxon>Methanobacteriati</taxon>
        <taxon>Methanobacteriota</taxon>
        <taxon>Stenosarchaea group</taxon>
        <taxon>Methanomicrobia</taxon>
        <taxon>Methanomicrobiales</taxon>
        <taxon>Methanomicrobiaceae</taxon>
        <taxon>Methanofollis</taxon>
    </lineage>
</organism>
<dbReference type="GO" id="GO:0006308">
    <property type="term" value="P:DNA catabolic process"/>
    <property type="evidence" value="ECO:0007669"/>
    <property type="project" value="InterPro"/>
</dbReference>
<dbReference type="InterPro" id="IPR037004">
    <property type="entry name" value="Exonuc_VII_ssu_sf"/>
</dbReference>
<sequence>MKKTYEDLIHELKETIKKIEDDSTGLEESIALYEKGEELVRECERLLDEAEVRVTTLTQG</sequence>
<feature type="coiled-coil region" evidence="4">
    <location>
        <begin position="2"/>
        <end position="53"/>
    </location>
</feature>
<dbReference type="NCBIfam" id="TIGR01280">
    <property type="entry name" value="xseB"/>
    <property type="match status" value="1"/>
</dbReference>
<accession>A0A8A3S4F4</accession>
<dbReference type="InterPro" id="IPR003761">
    <property type="entry name" value="Exonuc_VII_S"/>
</dbReference>
<dbReference type="HAMAP" id="MF_00337">
    <property type="entry name" value="Exonuc_7_S"/>
    <property type="match status" value="1"/>
</dbReference>
<dbReference type="KEGG" id="maqe:RJ40_04195"/>
<dbReference type="PIRSF" id="PIRSF006488">
    <property type="entry name" value="Exonuc_VII_S"/>
    <property type="match status" value="1"/>
</dbReference>
<evidence type="ECO:0000256" key="2">
    <source>
        <dbReference type="ARBA" id="ARBA00022722"/>
    </source>
</evidence>
<keyword evidence="4" id="KW-0175">Coiled coil</keyword>
<evidence type="ECO:0000256" key="3">
    <source>
        <dbReference type="ARBA" id="ARBA00022801"/>
    </source>
</evidence>
<dbReference type="PANTHER" id="PTHR34137">
    <property type="entry name" value="EXODEOXYRIBONUCLEASE 7 SMALL SUBUNIT"/>
    <property type="match status" value="1"/>
</dbReference>
<keyword evidence="3 5" id="KW-0378">Hydrolase</keyword>
<dbReference type="EMBL" id="CP036172">
    <property type="protein sequence ID" value="QSZ66749.1"/>
    <property type="molecule type" value="Genomic_DNA"/>
</dbReference>
<dbReference type="GO" id="GO:0009318">
    <property type="term" value="C:exodeoxyribonuclease VII complex"/>
    <property type="evidence" value="ECO:0007669"/>
    <property type="project" value="InterPro"/>
</dbReference>
<dbReference type="PANTHER" id="PTHR34137:SF1">
    <property type="entry name" value="EXODEOXYRIBONUCLEASE 7 SMALL SUBUNIT"/>
    <property type="match status" value="1"/>
</dbReference>
<dbReference type="GO" id="GO:0008855">
    <property type="term" value="F:exodeoxyribonuclease VII activity"/>
    <property type="evidence" value="ECO:0007669"/>
    <property type="project" value="UniProtKB-EC"/>
</dbReference>
<reference evidence="5" key="2">
    <citation type="submission" date="2019-02" db="EMBL/GenBank/DDBJ databases">
        <authorList>
            <person name="Chen S.-C."/>
            <person name="Chien H.-H."/>
            <person name="Lai M.-C."/>
        </authorList>
    </citation>
    <scope>NUCLEOTIDE SEQUENCE</scope>
    <source>
        <strain evidence="5">N2F9704</strain>
    </source>
</reference>
<dbReference type="GeneID" id="76423535"/>
<dbReference type="Pfam" id="PF02609">
    <property type="entry name" value="Exonuc_VII_S"/>
    <property type="match status" value="1"/>
</dbReference>
<reference evidence="5" key="1">
    <citation type="journal article" date="2001" name="Int. J. Syst. Evol. Microbiol.">
        <title>Methanofollis aquaemaris sp. nov., a methanogen isolated from an aquaculture fish pond.</title>
        <authorList>
            <person name="Lai M.C."/>
            <person name="Chen S.C."/>
        </authorList>
    </citation>
    <scope>NUCLEOTIDE SEQUENCE</scope>
    <source>
        <strain evidence="5">N2F9704</strain>
    </source>
</reference>
<proteinExistence type="inferred from homology"/>
<gene>
    <name evidence="5" type="primary">xseB</name>
    <name evidence="5" type="ORF">RJ40_04195</name>
</gene>
<name>A0A8A3S4F4_9EURY</name>
<dbReference type="RefSeq" id="WP_265582115.1">
    <property type="nucleotide sequence ID" value="NZ_CP036172.1"/>
</dbReference>
<keyword evidence="6" id="KW-1185">Reference proteome</keyword>
<evidence type="ECO:0000256" key="1">
    <source>
        <dbReference type="ARBA" id="ARBA00022490"/>
    </source>
</evidence>
<protein>
    <submittedName>
        <fullName evidence="5">Exodeoxyribonuclease VII small subunit</fullName>
        <ecNumber evidence="5">3.1.11.6</ecNumber>
    </submittedName>
</protein>
<evidence type="ECO:0000313" key="6">
    <source>
        <dbReference type="Proteomes" id="UP001042704"/>
    </source>
</evidence>
<dbReference type="Gene3D" id="1.10.287.1040">
    <property type="entry name" value="Exonuclease VII, small subunit"/>
    <property type="match status" value="1"/>
</dbReference>
<dbReference type="Proteomes" id="UP001042704">
    <property type="component" value="Chromosome"/>
</dbReference>
<dbReference type="SUPFAM" id="SSF116842">
    <property type="entry name" value="XseB-like"/>
    <property type="match status" value="1"/>
</dbReference>
<evidence type="ECO:0000256" key="4">
    <source>
        <dbReference type="SAM" id="Coils"/>
    </source>
</evidence>
<dbReference type="EC" id="3.1.11.6" evidence="5"/>
<keyword evidence="1" id="KW-0963">Cytoplasm</keyword>